<dbReference type="RefSeq" id="WP_034436395.1">
    <property type="nucleotide sequence ID" value="NZ_CBTK010000299.1"/>
</dbReference>
<dbReference type="OrthoDB" id="9823429at2"/>
<feature type="transmembrane region" description="Helical" evidence="1">
    <location>
        <begin position="234"/>
        <end position="255"/>
    </location>
</feature>
<name>A0A7U7GFY7_9GAMM</name>
<keyword evidence="1" id="KW-0472">Membrane</keyword>
<evidence type="ECO:0000313" key="3">
    <source>
        <dbReference type="Proteomes" id="UP000019184"/>
    </source>
</evidence>
<feature type="transmembrane region" description="Helical" evidence="1">
    <location>
        <begin position="109"/>
        <end position="131"/>
    </location>
</feature>
<feature type="transmembrane region" description="Helical" evidence="1">
    <location>
        <begin position="30"/>
        <end position="52"/>
    </location>
</feature>
<gene>
    <name evidence="2" type="ORF">BN874_800010</name>
</gene>
<reference evidence="2 3" key="1">
    <citation type="journal article" date="2014" name="ISME J.">
        <title>Candidatus Competibacter-lineage genomes retrieved from metagenomes reveal functional metabolic diversity.</title>
        <authorList>
            <person name="McIlroy S.J."/>
            <person name="Albertsen M."/>
            <person name="Andresen E.K."/>
            <person name="Saunders A.M."/>
            <person name="Kristiansen R."/>
            <person name="Stokholm-Bjerregaard M."/>
            <person name="Nielsen K.L."/>
            <person name="Nielsen P.H."/>
        </authorList>
    </citation>
    <scope>NUCLEOTIDE SEQUENCE [LARGE SCALE GENOMIC DNA]</scope>
    <source>
        <strain evidence="2 3">Run_B_J11</strain>
    </source>
</reference>
<evidence type="ECO:0000256" key="1">
    <source>
        <dbReference type="SAM" id="Phobius"/>
    </source>
</evidence>
<keyword evidence="1" id="KW-0812">Transmembrane</keyword>
<proteinExistence type="predicted"/>
<organism evidence="2 3">
    <name type="scientific">Candidatus Contendobacter odensis Run_B_J11</name>
    <dbReference type="NCBI Taxonomy" id="1400861"/>
    <lineage>
        <taxon>Bacteria</taxon>
        <taxon>Pseudomonadati</taxon>
        <taxon>Pseudomonadota</taxon>
        <taxon>Gammaproteobacteria</taxon>
        <taxon>Candidatus Competibacteraceae</taxon>
        <taxon>Candidatus Contendibacter</taxon>
    </lineage>
</organism>
<feature type="transmembrane region" description="Helical" evidence="1">
    <location>
        <begin position="208"/>
        <end position="228"/>
    </location>
</feature>
<feature type="transmembrane region" description="Helical" evidence="1">
    <location>
        <begin position="64"/>
        <end position="88"/>
    </location>
</feature>
<keyword evidence="1" id="KW-1133">Transmembrane helix</keyword>
<feature type="transmembrane region" description="Helical" evidence="1">
    <location>
        <begin position="166"/>
        <end position="187"/>
    </location>
</feature>
<evidence type="ECO:0000313" key="2">
    <source>
        <dbReference type="EMBL" id="CDH47417.1"/>
    </source>
</evidence>
<dbReference type="Proteomes" id="UP000019184">
    <property type="component" value="Unassembled WGS sequence"/>
</dbReference>
<dbReference type="EMBL" id="CBTK010000299">
    <property type="protein sequence ID" value="CDH47417.1"/>
    <property type="molecule type" value="Genomic_DNA"/>
</dbReference>
<keyword evidence="3" id="KW-1185">Reference proteome</keyword>
<comment type="caution">
    <text evidence="2">The sequence shown here is derived from an EMBL/GenBank/DDBJ whole genome shotgun (WGS) entry which is preliminary data.</text>
</comment>
<sequence>MHGFGPRALTPHDGKNWLMQAWQLMWRRPWLFVVVALFAPAGSALLLTLPVWEWWLPPASGWTALLATVFCYGLPLSLTVTLACGLARAANRKRFPASRQLFNGTAIKALVRTSLFLFLLLLQGYLAAYLLRDQLLPADIAAVAEGLPPPPPINFGVASTVLATQLSVLGGILLVLQVLLAGFVIPLQLFRELPLSICWRRSALAMQLNFWLFPALGLTGLALLALPFFDLFSIPAQVLALPLPVYLGALLYVAWNDVFQGGIEEEDIVELQDQWRTSVSGEPASRQFPAAPD</sequence>
<dbReference type="AlphaFoldDB" id="A0A7U7GFY7"/>
<evidence type="ECO:0008006" key="4">
    <source>
        <dbReference type="Google" id="ProtNLM"/>
    </source>
</evidence>
<protein>
    <recommendedName>
        <fullName evidence="4">Transmembrane protein</fullName>
    </recommendedName>
</protein>
<accession>A0A7U7GFY7</accession>